<dbReference type="PANTHER" id="PTHR20982">
    <property type="entry name" value="RIBOSOME RECYCLING FACTOR"/>
    <property type="match status" value="1"/>
</dbReference>
<evidence type="ECO:0000256" key="3">
    <source>
        <dbReference type="ARBA" id="ARBA00024909"/>
    </source>
</evidence>
<dbReference type="SUPFAM" id="SSF55194">
    <property type="entry name" value="Ribosome recycling factor, RRF"/>
    <property type="match status" value="1"/>
</dbReference>
<feature type="compositionally biased region" description="Basic and acidic residues" evidence="4">
    <location>
        <begin position="47"/>
        <end position="60"/>
    </location>
</feature>
<evidence type="ECO:0000313" key="6">
    <source>
        <dbReference type="EMBL" id="CCL99793.1"/>
    </source>
</evidence>
<evidence type="ECO:0000256" key="4">
    <source>
        <dbReference type="SAM" id="MobiDB-lite"/>
    </source>
</evidence>
<dbReference type="HOGENOM" id="CLU_092155_0_0_1"/>
<dbReference type="RefSeq" id="XP_012179076.1">
    <property type="nucleotide sequence ID" value="XM_012323686.1"/>
</dbReference>
<dbReference type="InterPro" id="IPR002661">
    <property type="entry name" value="Ribosome_recyc_fac"/>
</dbReference>
<proteinExistence type="inferred from homology"/>
<dbReference type="GO" id="GO:0006412">
    <property type="term" value="P:translation"/>
    <property type="evidence" value="ECO:0007669"/>
    <property type="project" value="UniProtKB-KW"/>
</dbReference>
<keyword evidence="7" id="KW-1185">Reference proteome</keyword>
<dbReference type="Pfam" id="PF01765">
    <property type="entry name" value="RRF"/>
    <property type="match status" value="1"/>
</dbReference>
<evidence type="ECO:0000256" key="1">
    <source>
        <dbReference type="ARBA" id="ARBA00005912"/>
    </source>
</evidence>
<dbReference type="Gene3D" id="3.30.1360.40">
    <property type="match status" value="1"/>
</dbReference>
<sequence>MAAVLRSSSALFRLRPSPRICSLTASSSLDLPACPRYSSSRAASSKRKTEKEATSKESKSKHSPVVSTENLIPGSQRMAAGDEYIKAEAKMKGILDELRKSISAMEMRASGRVTPSILSPVRVNLGERGDNLRLEEIATVGVVDGRTLVVTVFEEDTLKHVEGALYSAKIPGVVPHRSDSRTIKIPIPKATVEARHAVYTVAQRKAEEARMRIRKLHTQAIKNYGKHALERDELQSLVSKYLGEIDKFLEEVKKSTGSK</sequence>
<dbReference type="EMBL" id="HE796951">
    <property type="protein sequence ID" value="CCL99793.1"/>
    <property type="molecule type" value="Genomic_DNA"/>
</dbReference>
<keyword evidence="2" id="KW-0648">Protein biosynthesis</keyword>
<dbReference type="Proteomes" id="UP000006352">
    <property type="component" value="Unassembled WGS sequence"/>
</dbReference>
<feature type="domain" description="Ribosome recycling factor" evidence="5">
    <location>
        <begin position="109"/>
        <end position="254"/>
    </location>
</feature>
<dbReference type="PANTHER" id="PTHR20982:SF3">
    <property type="entry name" value="MITOCHONDRIAL RIBOSOME RECYCLING FACTOR PSEUDO 1"/>
    <property type="match status" value="1"/>
</dbReference>
<evidence type="ECO:0000259" key="5">
    <source>
        <dbReference type="Pfam" id="PF01765"/>
    </source>
</evidence>
<dbReference type="GO" id="GO:0005739">
    <property type="term" value="C:mitochondrion"/>
    <property type="evidence" value="ECO:0007669"/>
    <property type="project" value="TreeGrafter"/>
</dbReference>
<dbReference type="STRING" id="599839.J4G171"/>
<dbReference type="InParanoid" id="J4G171"/>
<reference evidence="6 7" key="1">
    <citation type="journal article" date="2012" name="Appl. Environ. Microbiol.">
        <title>Short-read sequencing for genomic analysis of the brown rot fungus Fibroporia radiculosa.</title>
        <authorList>
            <person name="Tang J.D."/>
            <person name="Perkins A.D."/>
            <person name="Sonstegard T.S."/>
            <person name="Schroeder S.G."/>
            <person name="Burgess S.C."/>
            <person name="Diehl S.V."/>
        </authorList>
    </citation>
    <scope>NUCLEOTIDE SEQUENCE [LARGE SCALE GENOMIC DNA]</scope>
    <source>
        <strain evidence="6 7">TFFH 294</strain>
    </source>
</reference>
<protein>
    <recommendedName>
        <fullName evidence="5">Ribosome recycling factor domain-containing protein</fullName>
    </recommendedName>
</protein>
<evidence type="ECO:0000256" key="2">
    <source>
        <dbReference type="ARBA" id="ARBA00022917"/>
    </source>
</evidence>
<gene>
    <name evidence="6" type="ORF">FIBRA_01815</name>
</gene>
<dbReference type="GO" id="GO:0043023">
    <property type="term" value="F:ribosomal large subunit binding"/>
    <property type="evidence" value="ECO:0007669"/>
    <property type="project" value="TreeGrafter"/>
</dbReference>
<dbReference type="OrthoDB" id="407355at2759"/>
<comment type="similarity">
    <text evidence="1">Belongs to the RRF family.</text>
</comment>
<comment type="function">
    <text evidence="3">Necessary for protein synthesis in mitochondria. Functions as a ribosome recycling factor in mitochondria.</text>
</comment>
<dbReference type="InterPro" id="IPR023584">
    <property type="entry name" value="Ribosome_recyc_fac_dom"/>
</dbReference>
<accession>J4G171</accession>
<feature type="region of interest" description="Disordered" evidence="4">
    <location>
        <begin position="35"/>
        <end position="69"/>
    </location>
</feature>
<dbReference type="InterPro" id="IPR036191">
    <property type="entry name" value="RRF_sf"/>
</dbReference>
<dbReference type="GeneID" id="24094704"/>
<name>J4G171_9APHY</name>
<dbReference type="Gene3D" id="1.10.132.20">
    <property type="entry name" value="Ribosome-recycling factor"/>
    <property type="match status" value="1"/>
</dbReference>
<evidence type="ECO:0000313" key="7">
    <source>
        <dbReference type="Proteomes" id="UP000006352"/>
    </source>
</evidence>
<organism evidence="6 7">
    <name type="scientific">Fibroporia radiculosa</name>
    <dbReference type="NCBI Taxonomy" id="599839"/>
    <lineage>
        <taxon>Eukaryota</taxon>
        <taxon>Fungi</taxon>
        <taxon>Dikarya</taxon>
        <taxon>Basidiomycota</taxon>
        <taxon>Agaricomycotina</taxon>
        <taxon>Agaricomycetes</taxon>
        <taxon>Polyporales</taxon>
        <taxon>Fibroporiaceae</taxon>
        <taxon>Fibroporia</taxon>
    </lineage>
</organism>
<dbReference type="AlphaFoldDB" id="J4G171"/>